<evidence type="ECO:0000259" key="25">
    <source>
        <dbReference type="PROSITE" id="PS51194"/>
    </source>
</evidence>
<dbReference type="FunFam" id="3.30.160.380:FF:000001">
    <property type="entry name" value="Endoribonuclease dicer-like 1"/>
    <property type="match status" value="1"/>
</dbReference>
<dbReference type="FunFam" id="3.40.50.300:FF:000705">
    <property type="entry name" value="Endoribonuclease dicer-like protein"/>
    <property type="match status" value="1"/>
</dbReference>
<dbReference type="Gene3D" id="1.10.1520.10">
    <property type="entry name" value="Ribonuclease III domain"/>
    <property type="match status" value="2"/>
</dbReference>
<dbReference type="SMART" id="SM00358">
    <property type="entry name" value="DSRM"/>
    <property type="match status" value="2"/>
</dbReference>
<dbReference type="InterPro" id="IPR000999">
    <property type="entry name" value="RNase_III_dom"/>
</dbReference>
<feature type="domain" description="RNase III" evidence="22">
    <location>
        <begin position="1284"/>
        <end position="1439"/>
    </location>
</feature>
<dbReference type="PROSITE" id="PS50137">
    <property type="entry name" value="DS_RBD"/>
    <property type="match status" value="2"/>
</dbReference>
<evidence type="ECO:0000259" key="23">
    <source>
        <dbReference type="PROSITE" id="PS50821"/>
    </source>
</evidence>
<evidence type="ECO:0000256" key="19">
    <source>
        <dbReference type="PROSITE-ProRule" id="PRU00657"/>
    </source>
</evidence>
<dbReference type="CDD" id="cd18034">
    <property type="entry name" value="DEXHc_dicer"/>
    <property type="match status" value="1"/>
</dbReference>
<evidence type="ECO:0000256" key="20">
    <source>
        <dbReference type="SAM" id="MobiDB-lite"/>
    </source>
</evidence>
<keyword evidence="7" id="KW-0677">Repeat</keyword>
<dbReference type="Gene3D" id="2.170.260.10">
    <property type="entry name" value="paz domain"/>
    <property type="match status" value="1"/>
</dbReference>
<feature type="domain" description="DRBM" evidence="21">
    <location>
        <begin position="1702"/>
        <end position="1774"/>
    </location>
</feature>
<keyword evidence="5" id="KW-0540">Nuclease</keyword>
<evidence type="ECO:0000256" key="7">
    <source>
        <dbReference type="ARBA" id="ARBA00022737"/>
    </source>
</evidence>
<dbReference type="Gene3D" id="3.30.160.380">
    <property type="entry name" value="Dicer dimerisation domain"/>
    <property type="match status" value="1"/>
</dbReference>
<evidence type="ECO:0000256" key="18">
    <source>
        <dbReference type="ARBA" id="ARBA00035116"/>
    </source>
</evidence>
<name>A0A9D4ULU3_ADICA</name>
<accession>A0A9D4ULU3</accession>
<dbReference type="GO" id="GO:0046872">
    <property type="term" value="F:metal ion binding"/>
    <property type="evidence" value="ECO:0007669"/>
    <property type="project" value="UniProtKB-KW"/>
</dbReference>
<feature type="compositionally biased region" description="Basic and acidic residues" evidence="20">
    <location>
        <begin position="32"/>
        <end position="60"/>
    </location>
</feature>
<dbReference type="Proteomes" id="UP000886520">
    <property type="component" value="Chromosome 15"/>
</dbReference>
<dbReference type="Gene3D" id="3.40.50.300">
    <property type="entry name" value="P-loop containing nucleotide triphosphate hydrolases"/>
    <property type="match status" value="2"/>
</dbReference>
<evidence type="ECO:0000256" key="8">
    <source>
        <dbReference type="ARBA" id="ARBA00022741"/>
    </source>
</evidence>
<comment type="cofactor">
    <cofactor evidence="1">
        <name>Mn(2+)</name>
        <dbReference type="ChEBI" id="CHEBI:29035"/>
    </cofactor>
</comment>
<dbReference type="SUPFAM" id="SSF52540">
    <property type="entry name" value="P-loop containing nucleoside triphosphate hydrolases"/>
    <property type="match status" value="1"/>
</dbReference>
<evidence type="ECO:0000256" key="15">
    <source>
        <dbReference type="ARBA" id="ARBA00023158"/>
    </source>
</evidence>
<dbReference type="GO" id="GO:0003723">
    <property type="term" value="F:RNA binding"/>
    <property type="evidence" value="ECO:0007669"/>
    <property type="project" value="UniProtKB-UniRule"/>
</dbReference>
<evidence type="ECO:0000256" key="11">
    <source>
        <dbReference type="ARBA" id="ARBA00022806"/>
    </source>
</evidence>
<keyword evidence="10" id="KW-0378">Hydrolase</keyword>
<dbReference type="SUPFAM" id="SSF101690">
    <property type="entry name" value="PAZ domain"/>
    <property type="match status" value="1"/>
</dbReference>
<dbReference type="InterPro" id="IPR036085">
    <property type="entry name" value="PAZ_dom_sf"/>
</dbReference>
<dbReference type="PROSITE" id="PS51327">
    <property type="entry name" value="DICER_DSRBF"/>
    <property type="match status" value="1"/>
</dbReference>
<keyword evidence="9" id="KW-0255">Endonuclease</keyword>
<keyword evidence="8" id="KW-0547">Nucleotide-binding</keyword>
<dbReference type="GO" id="GO:0005737">
    <property type="term" value="C:cytoplasm"/>
    <property type="evidence" value="ECO:0007669"/>
    <property type="project" value="TreeGrafter"/>
</dbReference>
<reference evidence="27" key="1">
    <citation type="submission" date="2021-01" db="EMBL/GenBank/DDBJ databases">
        <title>Adiantum capillus-veneris genome.</title>
        <authorList>
            <person name="Fang Y."/>
            <person name="Liao Q."/>
        </authorList>
    </citation>
    <scope>NUCLEOTIDE SEQUENCE</scope>
    <source>
        <strain evidence="27">H3</strain>
        <tissue evidence="27">Leaf</tissue>
    </source>
</reference>
<feature type="domain" description="DRBM" evidence="21">
    <location>
        <begin position="1465"/>
        <end position="1533"/>
    </location>
</feature>
<dbReference type="InterPro" id="IPR014001">
    <property type="entry name" value="Helicase_ATP-bd"/>
</dbReference>
<evidence type="ECO:0000259" key="26">
    <source>
        <dbReference type="PROSITE" id="PS51327"/>
    </source>
</evidence>
<comment type="similarity">
    <text evidence="18 19">Belongs to the helicase family. Dicer subfamily.</text>
</comment>
<dbReference type="Pfam" id="PF02170">
    <property type="entry name" value="PAZ"/>
    <property type="match status" value="1"/>
</dbReference>
<keyword evidence="11" id="KW-0347">Helicase</keyword>
<dbReference type="Pfam" id="PF03368">
    <property type="entry name" value="Dicer_dimer"/>
    <property type="match status" value="1"/>
</dbReference>
<evidence type="ECO:0000313" key="27">
    <source>
        <dbReference type="EMBL" id="KAI5069811.1"/>
    </source>
</evidence>
<dbReference type="PROSITE" id="PS51194">
    <property type="entry name" value="HELICASE_CTER"/>
    <property type="match status" value="1"/>
</dbReference>
<dbReference type="InterPro" id="IPR036389">
    <property type="entry name" value="RNase_III_sf"/>
</dbReference>
<evidence type="ECO:0000259" key="21">
    <source>
        <dbReference type="PROSITE" id="PS50137"/>
    </source>
</evidence>
<evidence type="ECO:0000256" key="3">
    <source>
        <dbReference type="ARBA" id="ARBA00004123"/>
    </source>
</evidence>
<feature type="region of interest" description="Disordered" evidence="20">
    <location>
        <begin position="1"/>
        <end position="60"/>
    </location>
</feature>
<keyword evidence="12" id="KW-0067">ATP-binding</keyword>
<evidence type="ECO:0000313" key="28">
    <source>
        <dbReference type="Proteomes" id="UP000886520"/>
    </source>
</evidence>
<dbReference type="InterPro" id="IPR038248">
    <property type="entry name" value="Dicer_dimer_sf"/>
</dbReference>
<feature type="domain" description="Dicer dsRNA-binding fold" evidence="26">
    <location>
        <begin position="609"/>
        <end position="702"/>
    </location>
</feature>
<dbReference type="SMART" id="SM00949">
    <property type="entry name" value="PAZ"/>
    <property type="match status" value="1"/>
</dbReference>
<dbReference type="GO" id="GO:0004386">
    <property type="term" value="F:helicase activity"/>
    <property type="evidence" value="ECO:0007669"/>
    <property type="project" value="UniProtKB-KW"/>
</dbReference>
<dbReference type="InterPro" id="IPR011545">
    <property type="entry name" value="DEAD/DEAH_box_helicase_dom"/>
</dbReference>
<feature type="domain" description="PAZ" evidence="23">
    <location>
        <begin position="901"/>
        <end position="1043"/>
    </location>
</feature>
<dbReference type="CDD" id="cd00593">
    <property type="entry name" value="RIBOc"/>
    <property type="match status" value="2"/>
</dbReference>
<dbReference type="SUPFAM" id="SSF69065">
    <property type="entry name" value="RNase III domain-like"/>
    <property type="match status" value="2"/>
</dbReference>
<evidence type="ECO:0000256" key="14">
    <source>
        <dbReference type="ARBA" id="ARBA00022884"/>
    </source>
</evidence>
<dbReference type="Gene3D" id="3.30.160.20">
    <property type="match status" value="2"/>
</dbReference>
<dbReference type="PROSITE" id="PS51192">
    <property type="entry name" value="HELICASE_ATP_BIND_1"/>
    <property type="match status" value="1"/>
</dbReference>
<dbReference type="PROSITE" id="PS50821">
    <property type="entry name" value="PAZ"/>
    <property type="match status" value="1"/>
</dbReference>
<dbReference type="SMART" id="SM00490">
    <property type="entry name" value="HELICc"/>
    <property type="match status" value="1"/>
</dbReference>
<comment type="subcellular location">
    <subcellularLocation>
        <location evidence="3">Nucleus</location>
    </subcellularLocation>
</comment>
<organism evidence="27 28">
    <name type="scientific">Adiantum capillus-veneris</name>
    <name type="common">Maidenhair fern</name>
    <dbReference type="NCBI Taxonomy" id="13818"/>
    <lineage>
        <taxon>Eukaryota</taxon>
        <taxon>Viridiplantae</taxon>
        <taxon>Streptophyta</taxon>
        <taxon>Embryophyta</taxon>
        <taxon>Tracheophyta</taxon>
        <taxon>Polypodiopsida</taxon>
        <taxon>Polypodiidae</taxon>
        <taxon>Polypodiales</taxon>
        <taxon>Pteridineae</taxon>
        <taxon>Pteridaceae</taxon>
        <taxon>Vittarioideae</taxon>
        <taxon>Adiantum</taxon>
    </lineage>
</organism>
<dbReference type="OrthoDB" id="6513042at2759"/>
<dbReference type="FunFam" id="1.10.1520.10:FF:000004">
    <property type="entry name" value="Endoribonuclease dicer-like 1"/>
    <property type="match status" value="1"/>
</dbReference>
<dbReference type="GO" id="GO:0005524">
    <property type="term" value="F:ATP binding"/>
    <property type="evidence" value="ECO:0007669"/>
    <property type="project" value="UniProtKB-KW"/>
</dbReference>
<keyword evidence="17" id="KW-0539">Nucleus</keyword>
<evidence type="ECO:0000256" key="10">
    <source>
        <dbReference type="ARBA" id="ARBA00022801"/>
    </source>
</evidence>
<dbReference type="InterPro" id="IPR014720">
    <property type="entry name" value="dsRBD_dom"/>
</dbReference>
<evidence type="ECO:0000259" key="24">
    <source>
        <dbReference type="PROSITE" id="PS51192"/>
    </source>
</evidence>
<comment type="cofactor">
    <cofactor evidence="2">
        <name>Mg(2+)</name>
        <dbReference type="ChEBI" id="CHEBI:18420"/>
    </cofactor>
</comment>
<feature type="domain" description="Helicase ATP-binding" evidence="24">
    <location>
        <begin position="74"/>
        <end position="234"/>
    </location>
</feature>
<dbReference type="InterPro" id="IPR027417">
    <property type="entry name" value="P-loop_NTPase"/>
</dbReference>
<feature type="domain" description="RNase III" evidence="22">
    <location>
        <begin position="1068"/>
        <end position="1240"/>
    </location>
</feature>
<dbReference type="InterPro" id="IPR005034">
    <property type="entry name" value="Dicer_dimerisation"/>
</dbReference>
<dbReference type="EMBL" id="JABFUD020000015">
    <property type="protein sequence ID" value="KAI5069811.1"/>
    <property type="molecule type" value="Genomic_DNA"/>
</dbReference>
<dbReference type="SUPFAM" id="SSF54768">
    <property type="entry name" value="dsRNA-binding domain-like"/>
    <property type="match status" value="2"/>
</dbReference>
<dbReference type="PROSITE" id="PS00517">
    <property type="entry name" value="RNASE_3_1"/>
    <property type="match status" value="1"/>
</dbReference>
<dbReference type="FunFam" id="3.40.50.300:FF:000420">
    <property type="entry name" value="Endoribonuclease dicer-like 1"/>
    <property type="match status" value="1"/>
</dbReference>
<dbReference type="Pfam" id="PF00270">
    <property type="entry name" value="DEAD"/>
    <property type="match status" value="1"/>
</dbReference>
<evidence type="ECO:0008006" key="29">
    <source>
        <dbReference type="Google" id="ProtNLM"/>
    </source>
</evidence>
<evidence type="ECO:0000256" key="1">
    <source>
        <dbReference type="ARBA" id="ARBA00001936"/>
    </source>
</evidence>
<dbReference type="Pfam" id="PF14709">
    <property type="entry name" value="DND1_DSRM"/>
    <property type="match status" value="1"/>
</dbReference>
<keyword evidence="28" id="KW-1185">Reference proteome</keyword>
<evidence type="ECO:0000256" key="4">
    <source>
        <dbReference type="ARBA" id="ARBA00022528"/>
    </source>
</evidence>
<dbReference type="Pfam" id="PF00636">
    <property type="entry name" value="Ribonuclease_3"/>
    <property type="match status" value="2"/>
</dbReference>
<dbReference type="GO" id="GO:0004525">
    <property type="term" value="F:ribonuclease III activity"/>
    <property type="evidence" value="ECO:0007669"/>
    <property type="project" value="InterPro"/>
</dbReference>
<dbReference type="CDD" id="cd18802">
    <property type="entry name" value="SF2_C_dicer"/>
    <property type="match status" value="1"/>
</dbReference>
<keyword evidence="4" id="KW-0150">Chloroplast</keyword>
<dbReference type="InterPro" id="IPR001650">
    <property type="entry name" value="Helicase_C-like"/>
</dbReference>
<feature type="domain" description="Helicase C-terminal" evidence="25">
    <location>
        <begin position="424"/>
        <end position="576"/>
    </location>
</feature>
<keyword evidence="15" id="KW-0943">RNA-mediated gene silencing</keyword>
<dbReference type="SMART" id="SM00535">
    <property type="entry name" value="RIBOc"/>
    <property type="match status" value="2"/>
</dbReference>
<dbReference type="InterPro" id="IPR003100">
    <property type="entry name" value="PAZ_dom"/>
</dbReference>
<sequence length="1779" mass="197964">MEDKVETGPALPSKRRFHANDPLIVAAQAKKPKLDKPQKNSKKKEEKTVKHNVESDERPKEGRITNARSYQMKILAKALQENTIAYLETGCGKTLIAILLIKEMASSMREKNQKFRAVFMAPTVCLVLQQTSVLRINLDLQVECYYGAKGVDKWSASMWKEEMNSNEVLVMTPMVLLDAVRHGFLSLSSFHLLIFDECHRAQKKHPYAKIMREYYHNPKTMPVKPRIFGMTASPVTSKGVTSKEDSATQMLQLEKLLDAKVSTVEDDQEVKNYVPTPNQKIRWFSPPPHSFHGVLQQLECVMGKYEGMYESAVVNSDGFKDVEELNKKLCRKLKKLHGCVLYSLEELGLLCAYESALCLLKKLETDVDYGEGEDERVQSSKETFLRDAVEVLAASLEARAMEIDSLADVLEAVNKGLLSPKVSLLVKCLLEYKNTENLRCIVFVERVVTAMVLARILSKLDCLSFVKCSFLSGTTAALDVMGKKQQQSTLAEFHRGKLNVLVATDVAEEGLDVQKCSSVIRFDLSKTVRSFIQSRGRARMPESDYILFLETDNQKQLGQLLGLQQSEESMKDQALNRTHFSVFSGKIQTEDMEVFQVETTGATVSIDSSISLISRFCANLPGDRFYRPAPEFVDGKTEGDDANHVCKLILPPNGPFRELIGPPRRSRTLAKQSVCLEACKRLHALGQLTDHLIPVIDVEKPEEEEVMNLSGKNVAGAGTNKRKELHGTVPTEALCGDWLKFSVDVSLYAYVISFDFCQKEEDPYLDFVLLLKAAIDDDIANTEFPIYLSNGRKAIVKFFDAGVYPLSADQLEDAKAYHQLIFNGMFGKLIKRLNKKEGQSLMKNVLAFDRTKATKNEFWDSSQMYLVLPLLPGKLADDSEEIPINWKAVRDAAATSRLFPHLCSIQQQNTNLTLERKSVHKNVGLHMASGLRPAFELIDMAVVTIHTGRMYTVVEILDQMNANCKMEGAEDSTYTSYSHYFEEKYNRKLEYPEQPLLRVKQSHRIHNLLTVDVAVAKKKNGKAEKAKKSILVELPAELCLCTGLPSALIRSLYLFPSVFHRFNALILAAQLRSTIAKDMPRCGSIDGTVVMQALTTLRCLEGFSFEGLELLGDSFLKYAVSRYLYLVYERKHEGQLSNRRSRLICNKTLHHLAIARHLPGYIRDEPFQPEYWKASGMLSAKSVKCKCNLENLTFLGDTCNKGDEETGSVFRIGKTCSKGHRWMCSKTVSDAVEALIGAFISCGDCGPALGFMKWIGMDIDFDLSLYEAARNRKVHLKVLNAVNVAGIESQLGYVFLNKALLVEALTHASKEDPHDAHDALGGGCYQRLEFLGDAVLDFLITRHLFSTHPGLSPGVLSDLRSAAVNNECFARSAVKHNLQRYLRHGSGELLFQITNFVKAVEGANEEGQEEVFGWEGARGPKVLGDLVESIAGAILVDSGFDLDRVWSVMVRILSPLVTPSTLPLHPIRELHELSQSKGLSFVWKKTPPSAGKESTVTGQIEIGNEVISETAKGGLKKTARKNAAQKILSALKRRGIFHPRKEAADQNDASPAKAIQICEKRAFDGDVIGSEEKKRRISSEGETSSGDAVMLDVSVLQGISLADRTNKDNIAPLQNSNASAGEMETSINLKMSPTASRSEDEASACCMDSSCIAKPSVNSVINRASFAENTAQNVEANDLFRAQLMVLGEPMELSINVIGKGSGRSKLNELCLKKKWPLPKYTCVEQWDMHVEKFIFTVEVDGPHGLVTATSEPMPRKNLAKDQAALQLLVALSQLNESS</sequence>
<evidence type="ECO:0000256" key="16">
    <source>
        <dbReference type="ARBA" id="ARBA00023211"/>
    </source>
</evidence>
<dbReference type="GO" id="GO:0005634">
    <property type="term" value="C:nucleus"/>
    <property type="evidence" value="ECO:0007669"/>
    <property type="project" value="UniProtKB-SubCell"/>
</dbReference>
<comment type="caution">
    <text evidence="27">The sequence shown here is derived from an EMBL/GenBank/DDBJ whole genome shotgun (WGS) entry which is preliminary data.</text>
</comment>
<keyword evidence="14 19" id="KW-0694">RNA-binding</keyword>
<dbReference type="PANTHER" id="PTHR14950">
    <property type="entry name" value="DICER-RELATED"/>
    <property type="match status" value="1"/>
</dbReference>
<evidence type="ECO:0000259" key="22">
    <source>
        <dbReference type="PROSITE" id="PS50142"/>
    </source>
</evidence>
<dbReference type="GO" id="GO:0010267">
    <property type="term" value="P:ta-siRNA processing"/>
    <property type="evidence" value="ECO:0007669"/>
    <property type="project" value="UniProtKB-ARBA"/>
</dbReference>
<evidence type="ECO:0000256" key="12">
    <source>
        <dbReference type="ARBA" id="ARBA00022840"/>
    </source>
</evidence>
<evidence type="ECO:0000256" key="2">
    <source>
        <dbReference type="ARBA" id="ARBA00001946"/>
    </source>
</evidence>
<dbReference type="SMART" id="SM00487">
    <property type="entry name" value="DEXDc"/>
    <property type="match status" value="1"/>
</dbReference>
<keyword evidence="16" id="KW-0464">Manganese</keyword>
<proteinExistence type="inferred from homology"/>
<gene>
    <name evidence="27" type="ORF">GOP47_0016112</name>
</gene>
<evidence type="ECO:0000256" key="17">
    <source>
        <dbReference type="ARBA" id="ARBA00023242"/>
    </source>
</evidence>
<evidence type="ECO:0000256" key="13">
    <source>
        <dbReference type="ARBA" id="ARBA00022842"/>
    </source>
</evidence>
<dbReference type="Pfam" id="PF00271">
    <property type="entry name" value="Helicase_C"/>
    <property type="match status" value="1"/>
</dbReference>
<evidence type="ECO:0000256" key="9">
    <source>
        <dbReference type="ARBA" id="ARBA00022759"/>
    </source>
</evidence>
<keyword evidence="6" id="KW-0479">Metal-binding</keyword>
<dbReference type="PROSITE" id="PS50142">
    <property type="entry name" value="RNASE_3_2"/>
    <property type="match status" value="2"/>
</dbReference>
<evidence type="ECO:0000256" key="6">
    <source>
        <dbReference type="ARBA" id="ARBA00022723"/>
    </source>
</evidence>
<keyword evidence="13" id="KW-0460">Magnesium</keyword>
<keyword evidence="4" id="KW-0934">Plastid</keyword>
<dbReference type="PANTHER" id="PTHR14950:SF46">
    <property type="entry name" value="ENDORIBONUCLEASE DICER HOMOLOG 3"/>
    <property type="match status" value="1"/>
</dbReference>
<evidence type="ECO:0000256" key="5">
    <source>
        <dbReference type="ARBA" id="ARBA00022722"/>
    </source>
</evidence>
<protein>
    <recommendedName>
        <fullName evidence="29">Dicer-like 3</fullName>
    </recommendedName>
</protein>